<feature type="region of interest" description="Disordered" evidence="1">
    <location>
        <begin position="224"/>
        <end position="283"/>
    </location>
</feature>
<evidence type="ECO:0000313" key="2">
    <source>
        <dbReference type="EMBL" id="KAH6648967.1"/>
    </source>
</evidence>
<sequence>MAINQPQDLIPGSAEWTATYLKGRGLSCLHFPKYRTYNAKFLCPYPSRLGFFHTLGPEPGISFLDTGKLCNNCLDLVVPNGFNYWSVCPRSRSPPKIKDGDSKDTEQSHLEHSVVSSPTARWLDIIPSAVSYPQLFQAGTEGFSDATIRFSNTASQVTALPVTLSIPLVDKSQEAWKWLQSERKPFYIDQLHLTKGWTPFAEKSAEIDSAIAVRVGTAFSPALRKADTHTSRSKKAESSEKKLDGTDEPSVNKKVQVKRKALSATNKQPPETVNSTNNSGSMNLQSSQKISLLITPTQPVVATPSPGRTANLSAVTKSASFETHQVSRSSLPEKSTHQTHLEAEKIKRPVDKATEEAKAPKSGKVSRAPSTPTLKKHRGTGDKLGLAGIQRSDHVSHQALSGEPSLHILSVSADSASLKPEIKSRSIPKTTPSDGKVRLIYSKNWSRHDPMPFDSPIKPWKLSDYERLAEATHVTHDSSGYMPLEDIIGKDNMIKRKAPLLGSNSPAAPSNTLLTKLRSPGQADRPRNIASSELIGSILRKQPIVSAPTAARKDDPTKHLPKIEVVKTQLPKMELVDDKPPKTEKPRGELMETGPSKHEGLQKKPSKSKPLQNGTSKSRSTEIKSSTSEIPGRKPNTQDIASDILGEIKSEISKKMDQKTDKHPKPKTSHNTGPSILGALKSGIARKIDEMTETSGSSPQPKGKAGSTRSEGKRSGKREPKRDNKDEKPKNSKHGDKKSNDKKSEDKPEDKPKDEKPTDEKLVDKREDAKIHDKTSGDHIPEDKLDDHKLDDNKLDDNKLDDNKLDDNKLDDNKLDDNKLDDNKLDDNKLDDNKPDDNKPDDNKPDDNKPDDNKPDDNKPDDSKSENSSSKDTDYKNASFEDSNLDTSKPEYIARSGTVENTKPRNIHPENMVPENILRESIKPENIIPENTKPENSGRENTSSDNIKSQSSPQENIDPKNSYTTSTNPGHAVLDTKVTEPLPKEGLPIEPPERQNQRPLQDLPTAEPPTGFNLVDDVKPGNRANEPEPEQPADLLPGQSQPDSNGAMADSTRSTPDQKNVVKSPAANSDTGKPAFPLNNSSSVKSPLPQKPVTSMNTDTSMGADTQKSSSASLAAGLTTGIAVGGVVGGLAVGLNKDFQRPGLHIDISKENIEDVGASYKGATSSGGITPAGSQGSQSFNSRSPSPARSLSSPSSDAGQPGELQDSSDREHAYSERSYSGNDDENPSEHGHEVQEDSNDEAEGSIDGSYDGYDGEGSDNEHQFSSEDGEAEGEYNEEEEEILEEEEEEASDQEVEETEEEVSDQEVEETEEEVSDPEVEETEEEVSDQEVEEEEEEASDQEVEETEEEVSDQEVEEEEEEASDQEVEETEEEVSDQEVEEEEEEASDQEVEEEEEEASDQEVSEEEEEEEASDQEVSEEEEEEEASDQEVSEEEEEEEEEDQEVSEEEEEQYEDEEEEEDNQED</sequence>
<dbReference type="GeneID" id="70138154"/>
<name>A0A9P8ZUA9_9PEZI</name>
<feature type="compositionally biased region" description="Basic and acidic residues" evidence="1">
    <location>
        <begin position="710"/>
        <end position="875"/>
    </location>
</feature>
<feature type="compositionally biased region" description="Polar residues" evidence="1">
    <location>
        <begin position="323"/>
        <end position="333"/>
    </location>
</feature>
<feature type="compositionally biased region" description="Low complexity" evidence="1">
    <location>
        <begin position="1182"/>
        <end position="1196"/>
    </location>
</feature>
<organism evidence="2 3">
    <name type="scientific">Truncatella angustata</name>
    <dbReference type="NCBI Taxonomy" id="152316"/>
    <lineage>
        <taxon>Eukaryota</taxon>
        <taxon>Fungi</taxon>
        <taxon>Dikarya</taxon>
        <taxon>Ascomycota</taxon>
        <taxon>Pezizomycotina</taxon>
        <taxon>Sordariomycetes</taxon>
        <taxon>Xylariomycetidae</taxon>
        <taxon>Amphisphaeriales</taxon>
        <taxon>Sporocadaceae</taxon>
        <taxon>Truncatella</taxon>
    </lineage>
</organism>
<feature type="compositionally biased region" description="Polar residues" evidence="1">
    <location>
        <begin position="939"/>
        <end position="969"/>
    </location>
</feature>
<dbReference type="EMBL" id="JAGPXC010000007">
    <property type="protein sequence ID" value="KAH6648967.1"/>
    <property type="molecule type" value="Genomic_DNA"/>
</dbReference>
<feature type="region of interest" description="Disordered" evidence="1">
    <location>
        <begin position="501"/>
        <end position="1112"/>
    </location>
</feature>
<feature type="compositionally biased region" description="Polar residues" evidence="1">
    <location>
        <begin position="609"/>
        <end position="640"/>
    </location>
</feature>
<comment type="caution">
    <text evidence="2">The sequence shown here is derived from an EMBL/GenBank/DDBJ whole genome shotgun (WGS) entry which is preliminary data.</text>
</comment>
<dbReference type="OrthoDB" id="5357217at2759"/>
<feature type="compositionally biased region" description="Basic and acidic residues" evidence="1">
    <location>
        <begin position="551"/>
        <end position="565"/>
    </location>
</feature>
<reference evidence="2" key="1">
    <citation type="journal article" date="2021" name="Nat. Commun.">
        <title>Genetic determinants of endophytism in the Arabidopsis root mycobiome.</title>
        <authorList>
            <person name="Mesny F."/>
            <person name="Miyauchi S."/>
            <person name="Thiergart T."/>
            <person name="Pickel B."/>
            <person name="Atanasova L."/>
            <person name="Karlsson M."/>
            <person name="Huettel B."/>
            <person name="Barry K.W."/>
            <person name="Haridas S."/>
            <person name="Chen C."/>
            <person name="Bauer D."/>
            <person name="Andreopoulos W."/>
            <person name="Pangilinan J."/>
            <person name="LaButti K."/>
            <person name="Riley R."/>
            <person name="Lipzen A."/>
            <person name="Clum A."/>
            <person name="Drula E."/>
            <person name="Henrissat B."/>
            <person name="Kohler A."/>
            <person name="Grigoriev I.V."/>
            <person name="Martin F.M."/>
            <person name="Hacquard S."/>
        </authorList>
    </citation>
    <scope>NUCLEOTIDE SEQUENCE</scope>
    <source>
        <strain evidence="2">MPI-SDFR-AT-0073</strain>
    </source>
</reference>
<evidence type="ECO:0000313" key="3">
    <source>
        <dbReference type="Proteomes" id="UP000758603"/>
    </source>
</evidence>
<protein>
    <submittedName>
        <fullName evidence="2">Uncharacterized protein</fullName>
    </submittedName>
</protein>
<accession>A0A9P8ZUA9</accession>
<dbReference type="RefSeq" id="XP_045955474.1">
    <property type="nucleotide sequence ID" value="XM_046109263.1"/>
</dbReference>
<keyword evidence="3" id="KW-1185">Reference proteome</keyword>
<feature type="compositionally biased region" description="Basic and acidic residues" evidence="1">
    <location>
        <begin position="574"/>
        <end position="602"/>
    </location>
</feature>
<feature type="compositionally biased region" description="Polar residues" evidence="1">
    <location>
        <begin position="263"/>
        <end position="283"/>
    </location>
</feature>
<feature type="compositionally biased region" description="Polar residues" evidence="1">
    <location>
        <begin position="1162"/>
        <end position="1181"/>
    </location>
</feature>
<feature type="compositionally biased region" description="Basic and acidic residues" evidence="1">
    <location>
        <begin position="224"/>
        <end position="245"/>
    </location>
</feature>
<proteinExistence type="predicted"/>
<feature type="region of interest" description="Disordered" evidence="1">
    <location>
        <begin position="323"/>
        <end position="385"/>
    </location>
</feature>
<feature type="compositionally biased region" description="Basic and acidic residues" evidence="1">
    <location>
        <begin position="334"/>
        <end position="359"/>
    </location>
</feature>
<gene>
    <name evidence="2" type="ORF">BKA67DRAFT_694215</name>
</gene>
<feature type="compositionally biased region" description="Polar residues" evidence="1">
    <location>
        <begin position="1092"/>
        <end position="1108"/>
    </location>
</feature>
<feature type="compositionally biased region" description="Basic and acidic residues" evidence="1">
    <location>
        <begin position="646"/>
        <end position="663"/>
    </location>
</feature>
<evidence type="ECO:0000256" key="1">
    <source>
        <dbReference type="SAM" id="MobiDB-lite"/>
    </source>
</evidence>
<feature type="region of interest" description="Disordered" evidence="1">
    <location>
        <begin position="1159"/>
        <end position="1465"/>
    </location>
</feature>
<feature type="compositionally biased region" description="Acidic residues" evidence="1">
    <location>
        <begin position="1267"/>
        <end position="1465"/>
    </location>
</feature>
<dbReference type="Proteomes" id="UP000758603">
    <property type="component" value="Unassembled WGS sequence"/>
</dbReference>
<feature type="compositionally biased region" description="Polar residues" evidence="1">
    <location>
        <begin position="502"/>
        <end position="514"/>
    </location>
</feature>